<protein>
    <submittedName>
        <fullName evidence="2">Uncharacterized protein</fullName>
    </submittedName>
</protein>
<name>A0A1W2CTW7_9FIRM</name>
<feature type="transmembrane region" description="Helical" evidence="1">
    <location>
        <begin position="54"/>
        <end position="73"/>
    </location>
</feature>
<keyword evidence="1" id="KW-0472">Membrane</keyword>
<proteinExistence type="predicted"/>
<evidence type="ECO:0000313" key="3">
    <source>
        <dbReference type="Proteomes" id="UP000192738"/>
    </source>
</evidence>
<dbReference type="EMBL" id="FWXI01000011">
    <property type="protein sequence ID" value="SMC88098.1"/>
    <property type="molecule type" value="Genomic_DNA"/>
</dbReference>
<evidence type="ECO:0000313" key="2">
    <source>
        <dbReference type="EMBL" id="SMC88098.1"/>
    </source>
</evidence>
<accession>A0A1W2CTW7</accession>
<dbReference type="AlphaFoldDB" id="A0A1W2CTW7"/>
<reference evidence="2 3" key="1">
    <citation type="submission" date="2017-04" db="EMBL/GenBank/DDBJ databases">
        <authorList>
            <person name="Afonso C.L."/>
            <person name="Miller P.J."/>
            <person name="Scott M.A."/>
            <person name="Spackman E."/>
            <person name="Goraichik I."/>
            <person name="Dimitrov K.M."/>
            <person name="Suarez D.L."/>
            <person name="Swayne D.E."/>
        </authorList>
    </citation>
    <scope>NUCLEOTIDE SEQUENCE [LARGE SCALE GENOMIC DNA]</scope>
    <source>
        <strain evidence="2 3">DSM 5090</strain>
    </source>
</reference>
<keyword evidence="1" id="KW-0812">Transmembrane</keyword>
<gene>
    <name evidence="2" type="ORF">SAMN04488500_11197</name>
</gene>
<keyword evidence="3" id="KW-1185">Reference proteome</keyword>
<keyword evidence="1" id="KW-1133">Transmembrane helix</keyword>
<dbReference type="Proteomes" id="UP000192738">
    <property type="component" value="Unassembled WGS sequence"/>
</dbReference>
<organism evidence="2 3">
    <name type="scientific">Sporomusa malonica</name>
    <dbReference type="NCBI Taxonomy" id="112901"/>
    <lineage>
        <taxon>Bacteria</taxon>
        <taxon>Bacillati</taxon>
        <taxon>Bacillota</taxon>
        <taxon>Negativicutes</taxon>
        <taxon>Selenomonadales</taxon>
        <taxon>Sporomusaceae</taxon>
        <taxon>Sporomusa</taxon>
    </lineage>
</organism>
<sequence>MQRRRSKHFVKLSGKRTVTGLYSGEHIRLFADVTDGEPCRGKSLRYNGQRQRELFRFASVFYFVHFLACMLAAG</sequence>
<evidence type="ECO:0000256" key="1">
    <source>
        <dbReference type="SAM" id="Phobius"/>
    </source>
</evidence>
<dbReference type="STRING" id="112901.SAMN04488500_11197"/>